<comment type="catalytic activity">
    <reaction evidence="10">
        <text>tRNA(Leu) + L-leucine + ATP = L-leucyl-tRNA(Leu) + AMP + diphosphate</text>
        <dbReference type="Rhea" id="RHEA:11688"/>
        <dbReference type="Rhea" id="RHEA-COMP:9613"/>
        <dbReference type="Rhea" id="RHEA-COMP:9622"/>
        <dbReference type="ChEBI" id="CHEBI:30616"/>
        <dbReference type="ChEBI" id="CHEBI:33019"/>
        <dbReference type="ChEBI" id="CHEBI:57427"/>
        <dbReference type="ChEBI" id="CHEBI:78442"/>
        <dbReference type="ChEBI" id="CHEBI:78494"/>
        <dbReference type="ChEBI" id="CHEBI:456215"/>
        <dbReference type="EC" id="6.1.1.4"/>
    </reaction>
</comment>
<dbReference type="OrthoDB" id="15954at2759"/>
<dbReference type="Pfam" id="PF00133">
    <property type="entry name" value="tRNA-synt_1"/>
    <property type="match status" value="2"/>
</dbReference>
<reference evidence="17" key="1">
    <citation type="submission" date="2025-08" db="UniProtKB">
        <authorList>
            <consortium name="RefSeq"/>
        </authorList>
    </citation>
    <scope>IDENTIFICATION</scope>
    <source>
        <tissue evidence="17">Whole organism</tissue>
    </source>
</reference>
<evidence type="ECO:0000259" key="14">
    <source>
        <dbReference type="Pfam" id="PF08264"/>
    </source>
</evidence>
<organism evidence="16 17">
    <name type="scientific">Frankliniella occidentalis</name>
    <name type="common">Western flower thrips</name>
    <name type="synonym">Euthrips occidentalis</name>
    <dbReference type="NCBI Taxonomy" id="133901"/>
    <lineage>
        <taxon>Eukaryota</taxon>
        <taxon>Metazoa</taxon>
        <taxon>Ecdysozoa</taxon>
        <taxon>Arthropoda</taxon>
        <taxon>Hexapoda</taxon>
        <taxon>Insecta</taxon>
        <taxon>Pterygota</taxon>
        <taxon>Neoptera</taxon>
        <taxon>Paraneoptera</taxon>
        <taxon>Thysanoptera</taxon>
        <taxon>Terebrantia</taxon>
        <taxon>Thripoidea</taxon>
        <taxon>Thripidae</taxon>
        <taxon>Frankliniella</taxon>
    </lineage>
</organism>
<dbReference type="InterPro" id="IPR002300">
    <property type="entry name" value="aa-tRNA-synth_Ia"/>
</dbReference>
<evidence type="ECO:0000256" key="10">
    <source>
        <dbReference type="ARBA" id="ARBA00047469"/>
    </source>
</evidence>
<name>A0A6J1T9N9_FRAOC</name>
<feature type="region of interest" description="Disordered" evidence="12">
    <location>
        <begin position="901"/>
        <end position="922"/>
    </location>
</feature>
<dbReference type="Pfam" id="PF13603">
    <property type="entry name" value="tRNA-synt_1_2"/>
    <property type="match status" value="1"/>
</dbReference>
<dbReference type="PANTHER" id="PTHR43740:SF2">
    <property type="entry name" value="LEUCINE--TRNA LIGASE, MITOCHONDRIAL"/>
    <property type="match status" value="1"/>
</dbReference>
<evidence type="ECO:0000256" key="7">
    <source>
        <dbReference type="ARBA" id="ARBA00022917"/>
    </source>
</evidence>
<feature type="domain" description="Methionyl/Valyl/Leucyl/Isoleucyl-tRNA synthetase anticodon-binding" evidence="14">
    <location>
        <begin position="714"/>
        <end position="817"/>
    </location>
</feature>
<dbReference type="InterPro" id="IPR025709">
    <property type="entry name" value="Leu_tRNA-synth_edit"/>
</dbReference>
<comment type="similarity">
    <text evidence="2 11">Belongs to the class-I aminoacyl-tRNA synthetase family.</text>
</comment>
<feature type="domain" description="Aminoacyl-tRNA synthetase class Ia" evidence="13">
    <location>
        <begin position="419"/>
        <end position="582"/>
    </location>
</feature>
<dbReference type="GO" id="GO:0005524">
    <property type="term" value="F:ATP binding"/>
    <property type="evidence" value="ECO:0007669"/>
    <property type="project" value="UniProtKB-KW"/>
</dbReference>
<keyword evidence="4 11" id="KW-0436">Ligase</keyword>
<dbReference type="SUPFAM" id="SSF52374">
    <property type="entry name" value="Nucleotidylyl transferase"/>
    <property type="match status" value="1"/>
</dbReference>
<dbReference type="GO" id="GO:0032543">
    <property type="term" value="P:mitochondrial translation"/>
    <property type="evidence" value="ECO:0007669"/>
    <property type="project" value="TreeGrafter"/>
</dbReference>
<dbReference type="Gene3D" id="2.20.28.290">
    <property type="match status" value="1"/>
</dbReference>
<evidence type="ECO:0000256" key="4">
    <source>
        <dbReference type="ARBA" id="ARBA00022598"/>
    </source>
</evidence>
<keyword evidence="7 11" id="KW-0648">Protein biosynthesis</keyword>
<dbReference type="SUPFAM" id="SSF47323">
    <property type="entry name" value="Anticodon-binding domain of a subclass of class I aminoacyl-tRNA synthetases"/>
    <property type="match status" value="1"/>
</dbReference>
<dbReference type="InterPro" id="IPR009008">
    <property type="entry name" value="Val/Leu/Ile-tRNA-synth_edit"/>
</dbReference>
<dbReference type="KEGG" id="foc:113213508"/>
<dbReference type="Gene3D" id="1.10.730.10">
    <property type="entry name" value="Isoleucyl-tRNA Synthetase, Domain 1"/>
    <property type="match status" value="2"/>
</dbReference>
<dbReference type="GO" id="GO:0002161">
    <property type="term" value="F:aminoacyl-tRNA deacylase activity"/>
    <property type="evidence" value="ECO:0007669"/>
    <property type="project" value="InterPro"/>
</dbReference>
<dbReference type="GO" id="GO:0006429">
    <property type="term" value="P:leucyl-tRNA aminoacylation"/>
    <property type="evidence" value="ECO:0007669"/>
    <property type="project" value="InterPro"/>
</dbReference>
<dbReference type="FunFam" id="3.40.50.620:FF:000003">
    <property type="entry name" value="Leucine--tRNA ligase"/>
    <property type="match status" value="1"/>
</dbReference>
<gene>
    <name evidence="17" type="primary">LOC113213508</name>
</gene>
<keyword evidence="5 11" id="KW-0547">Nucleotide-binding</keyword>
<dbReference type="CDD" id="cd00812">
    <property type="entry name" value="LeuRS_core"/>
    <property type="match status" value="1"/>
</dbReference>
<dbReference type="AlphaFoldDB" id="A0A6J1T9N9"/>
<evidence type="ECO:0000256" key="3">
    <source>
        <dbReference type="ARBA" id="ARBA00013164"/>
    </source>
</evidence>
<evidence type="ECO:0000313" key="16">
    <source>
        <dbReference type="Proteomes" id="UP000504606"/>
    </source>
</evidence>
<feature type="domain" description="Leucyl-tRNA synthetase editing" evidence="15">
    <location>
        <begin position="261"/>
        <end position="402"/>
    </location>
</feature>
<evidence type="ECO:0000256" key="12">
    <source>
        <dbReference type="SAM" id="MobiDB-lite"/>
    </source>
</evidence>
<feature type="domain" description="Aminoacyl-tRNA synthetase class Ia" evidence="13">
    <location>
        <begin position="61"/>
        <end position="250"/>
    </location>
</feature>
<evidence type="ECO:0000259" key="15">
    <source>
        <dbReference type="Pfam" id="PF13603"/>
    </source>
</evidence>
<dbReference type="PANTHER" id="PTHR43740">
    <property type="entry name" value="LEUCYL-TRNA SYNTHETASE"/>
    <property type="match status" value="1"/>
</dbReference>
<dbReference type="PRINTS" id="PR00985">
    <property type="entry name" value="TRNASYNTHLEU"/>
</dbReference>
<proteinExistence type="inferred from homology"/>
<evidence type="ECO:0000256" key="5">
    <source>
        <dbReference type="ARBA" id="ARBA00022741"/>
    </source>
</evidence>
<keyword evidence="16" id="KW-1185">Reference proteome</keyword>
<evidence type="ECO:0000256" key="9">
    <source>
        <dbReference type="ARBA" id="ARBA00030520"/>
    </source>
</evidence>
<dbReference type="PROSITE" id="PS00178">
    <property type="entry name" value="AA_TRNA_LIGASE_I"/>
    <property type="match status" value="1"/>
</dbReference>
<protein>
    <recommendedName>
        <fullName evidence="3">leucine--tRNA ligase</fullName>
        <ecNumber evidence="3">6.1.1.4</ecNumber>
    </recommendedName>
    <alternativeName>
        <fullName evidence="9">Leucyl-tRNA synthetase</fullName>
    </alternativeName>
</protein>
<dbReference type="GO" id="GO:0004823">
    <property type="term" value="F:leucine-tRNA ligase activity"/>
    <property type="evidence" value="ECO:0007669"/>
    <property type="project" value="UniProtKB-EC"/>
</dbReference>
<evidence type="ECO:0000256" key="1">
    <source>
        <dbReference type="ARBA" id="ARBA00004305"/>
    </source>
</evidence>
<dbReference type="Proteomes" id="UP000504606">
    <property type="component" value="Unplaced"/>
</dbReference>
<evidence type="ECO:0000256" key="6">
    <source>
        <dbReference type="ARBA" id="ARBA00022840"/>
    </source>
</evidence>
<evidence type="ECO:0000256" key="8">
    <source>
        <dbReference type="ARBA" id="ARBA00023146"/>
    </source>
</evidence>
<dbReference type="CTD" id="38581"/>
<feature type="compositionally biased region" description="Basic and acidic residues" evidence="12">
    <location>
        <begin position="903"/>
        <end position="922"/>
    </location>
</feature>
<dbReference type="InterPro" id="IPR009080">
    <property type="entry name" value="tRNAsynth_Ia_anticodon-bd"/>
</dbReference>
<evidence type="ECO:0000256" key="2">
    <source>
        <dbReference type="ARBA" id="ARBA00005594"/>
    </source>
</evidence>
<dbReference type="EC" id="6.1.1.4" evidence="3"/>
<sequence length="922" mass="105324">MSASSLFGRLHLRHWYSSLGYLSLPRFYSQVPNRPAWEPQPCLTLDMKLEFEKLWKQHVDDFGLTKHENRQNTYILSMFPYPSGKLHMGHVRVYTISDTLARFYRMQGFNVLHPMGWDAFGLPAENAAIQNNEDPSTWTEKNINEMRFQMKQLGCSFDWDREFATCHPSYYKWTQYIFLQMYKAGLVYRKPSLVNWDPVDKTVLADEQIDEKGNSWRSGAKAEKILLTQWFVKSTKFSKNLLKELETLQKEDWADIINLQKSWIGEADGVAFDWKIEGLSSDLSIPVWTSKPKLVNRVEFIAVEQGSMLDVLQAHNSIKEYEYTTKDGETAKFKAFRLNVVACNPFSKEKVPVYVVDGVLPFPPGSDTYMGVPSESEVDCMFAKTVNLQCKLQFEQDTSAETLCLKAQEMGIGGYPVSSNLKDWLISRQRYWGTPIPIIHCSTCGAVPVPEDQLPVQLPPFPSNEGSVTKIASPLAQAKEWVNTKCPKCGGSASRETDTMDTFFDSSWYYVRFLDAFNEKKLVSFDEAKKYLPVNVYIGGKEHATLHLYYARIVSHFLHQLGIIPCPEPFKRLLVQGMVMGQSFQEEETGRYLTRDKVEIKDNLAVCRATGKPVISKWEKMSKSKHNGVDPIDAIKSFGVDTTRLLMLADAAPFSQRNWNPEGSKGVFSWQNNMYMLVSHFLSVRDSAKTGILKPNPSSLSFSEGEKEAYSLRNKHLSTITHNYRNTHQFMVAIKSMQQLTKQLKLLPPEVVAFSRQYELAIATLISTLAPMAPHFSSELWQGFLSAPGRLNIDNSDIKWDKPVLEQPWPTLDSKFQLPLAVIINHKEVCIIPIPFEQFRTLNGDHMIEIALQHEKVKKILDNKTVLHCKATSMTERAARVSMAVPGLKISEEDIKYSFTKKGRQEAAKKKNEKKKEMAEEQ</sequence>
<evidence type="ECO:0000259" key="13">
    <source>
        <dbReference type="Pfam" id="PF00133"/>
    </source>
</evidence>
<evidence type="ECO:0000256" key="11">
    <source>
        <dbReference type="RuleBase" id="RU363035"/>
    </source>
</evidence>
<dbReference type="Gene3D" id="3.40.50.620">
    <property type="entry name" value="HUPs"/>
    <property type="match status" value="2"/>
</dbReference>
<dbReference type="RefSeq" id="XP_026288385.1">
    <property type="nucleotide sequence ID" value="XM_026432600.2"/>
</dbReference>
<dbReference type="SUPFAM" id="SSF50677">
    <property type="entry name" value="ValRS/IleRS/LeuRS editing domain"/>
    <property type="match status" value="1"/>
</dbReference>
<dbReference type="InterPro" id="IPR014729">
    <property type="entry name" value="Rossmann-like_a/b/a_fold"/>
</dbReference>
<dbReference type="InterPro" id="IPR013155">
    <property type="entry name" value="M/V/L/I-tRNA-synth_anticd-bd"/>
</dbReference>
<keyword evidence="6 11" id="KW-0067">ATP-binding</keyword>
<dbReference type="InterPro" id="IPR002302">
    <property type="entry name" value="Leu-tRNA-ligase"/>
</dbReference>
<dbReference type="InterPro" id="IPR001412">
    <property type="entry name" value="aa-tRNA-synth_I_CS"/>
</dbReference>
<accession>A0A6J1T9N9</accession>
<dbReference type="GeneID" id="113213508"/>
<keyword evidence="8 11" id="KW-0030">Aminoacyl-tRNA synthetase</keyword>
<evidence type="ECO:0000313" key="17">
    <source>
        <dbReference type="RefSeq" id="XP_026288385.1"/>
    </source>
</evidence>
<dbReference type="FunFam" id="3.40.50.620:FF:000100">
    <property type="entry name" value="probable leucine--tRNA ligase, mitochondrial"/>
    <property type="match status" value="1"/>
</dbReference>
<comment type="subcellular location">
    <subcellularLocation>
        <location evidence="1">Mitochondrion matrix</location>
    </subcellularLocation>
</comment>
<dbReference type="Pfam" id="PF08264">
    <property type="entry name" value="Anticodon_1"/>
    <property type="match status" value="1"/>
</dbReference>
<dbReference type="GO" id="GO:0005759">
    <property type="term" value="C:mitochondrial matrix"/>
    <property type="evidence" value="ECO:0007669"/>
    <property type="project" value="UniProtKB-SubCell"/>
</dbReference>